<dbReference type="AlphaFoldDB" id="T1K3M5"/>
<accession>T1K3M5</accession>
<dbReference type="HOGENOM" id="CLU_3160573_0_0_1"/>
<reference evidence="2" key="1">
    <citation type="submission" date="2011-08" db="EMBL/GenBank/DDBJ databases">
        <authorList>
            <person name="Rombauts S."/>
        </authorList>
    </citation>
    <scope>NUCLEOTIDE SEQUENCE</scope>
    <source>
        <strain evidence="2">London</strain>
    </source>
</reference>
<evidence type="ECO:0000313" key="2">
    <source>
        <dbReference type="Proteomes" id="UP000015104"/>
    </source>
</evidence>
<dbReference type="EnsemblMetazoa" id="tetur04g09250.1">
    <property type="protein sequence ID" value="tetur04g09250.1"/>
    <property type="gene ID" value="tetur04g09250"/>
</dbReference>
<dbReference type="Proteomes" id="UP000015104">
    <property type="component" value="Unassembled WGS sequence"/>
</dbReference>
<proteinExistence type="predicted"/>
<organism evidence="1 2">
    <name type="scientific">Tetranychus urticae</name>
    <name type="common">Two-spotted spider mite</name>
    <dbReference type="NCBI Taxonomy" id="32264"/>
    <lineage>
        <taxon>Eukaryota</taxon>
        <taxon>Metazoa</taxon>
        <taxon>Ecdysozoa</taxon>
        <taxon>Arthropoda</taxon>
        <taxon>Chelicerata</taxon>
        <taxon>Arachnida</taxon>
        <taxon>Acari</taxon>
        <taxon>Acariformes</taxon>
        <taxon>Trombidiformes</taxon>
        <taxon>Prostigmata</taxon>
        <taxon>Eleutherengona</taxon>
        <taxon>Raphignathae</taxon>
        <taxon>Tetranychoidea</taxon>
        <taxon>Tetranychidae</taxon>
        <taxon>Tetranychus</taxon>
    </lineage>
</organism>
<reference evidence="1" key="2">
    <citation type="submission" date="2015-06" db="UniProtKB">
        <authorList>
            <consortium name="EnsemblMetazoa"/>
        </authorList>
    </citation>
    <scope>IDENTIFICATION</scope>
</reference>
<protein>
    <submittedName>
        <fullName evidence="1">Uncharacterized protein</fullName>
    </submittedName>
</protein>
<evidence type="ECO:0000313" key="1">
    <source>
        <dbReference type="EnsemblMetazoa" id="tetur04g09250.1"/>
    </source>
</evidence>
<sequence length="48" mass="5696">MSHSRPQSYDNSQEGDFQSLFHRIARRSSRPYDVPQIVLQKFTDNLSR</sequence>
<keyword evidence="2" id="KW-1185">Reference proteome</keyword>
<name>T1K3M5_TETUR</name>
<dbReference type="EMBL" id="CAEY01001385">
    <property type="status" value="NOT_ANNOTATED_CDS"/>
    <property type="molecule type" value="Genomic_DNA"/>
</dbReference>